<keyword evidence="3" id="KW-1185">Reference proteome</keyword>
<gene>
    <name evidence="2" type="ORF">AWC35_18470</name>
</gene>
<name>A0A250B5G8_9GAMM</name>
<dbReference type="OrthoDB" id="6539310at2"/>
<feature type="chain" id="PRO_5011970317" description="Lipoprotein" evidence="1">
    <location>
        <begin position="20"/>
        <end position="155"/>
    </location>
</feature>
<reference evidence="2 3" key="1">
    <citation type="submission" date="2016-01" db="EMBL/GenBank/DDBJ databases">
        <authorList>
            <person name="Oliw E.H."/>
        </authorList>
    </citation>
    <scope>NUCLEOTIDE SEQUENCE [LARGE SCALE GENOMIC DNA]</scope>
    <source>
        <strain evidence="2 3">FRB97</strain>
    </source>
</reference>
<dbReference type="PROSITE" id="PS51257">
    <property type="entry name" value="PROKAR_LIPOPROTEIN"/>
    <property type="match status" value="1"/>
</dbReference>
<dbReference type="EMBL" id="CP014136">
    <property type="protein sequence ID" value="ATA21172.1"/>
    <property type="molecule type" value="Genomic_DNA"/>
</dbReference>
<keyword evidence="1" id="KW-0732">Signal</keyword>
<evidence type="ECO:0000256" key="1">
    <source>
        <dbReference type="SAM" id="SignalP"/>
    </source>
</evidence>
<evidence type="ECO:0000313" key="3">
    <source>
        <dbReference type="Proteomes" id="UP000217182"/>
    </source>
</evidence>
<feature type="signal peptide" evidence="1">
    <location>
        <begin position="1"/>
        <end position="19"/>
    </location>
</feature>
<organism evidence="2 3">
    <name type="scientific">Gibbsiella quercinecans</name>
    <dbReference type="NCBI Taxonomy" id="929813"/>
    <lineage>
        <taxon>Bacteria</taxon>
        <taxon>Pseudomonadati</taxon>
        <taxon>Pseudomonadota</taxon>
        <taxon>Gammaproteobacteria</taxon>
        <taxon>Enterobacterales</taxon>
        <taxon>Yersiniaceae</taxon>
        <taxon>Gibbsiella</taxon>
    </lineage>
</organism>
<protein>
    <recommendedName>
        <fullName evidence="4">Lipoprotein</fullName>
    </recommendedName>
</protein>
<dbReference type="AlphaFoldDB" id="A0A250B5G8"/>
<dbReference type="KEGG" id="gqu:AWC35_18470"/>
<dbReference type="Proteomes" id="UP000217182">
    <property type="component" value="Chromosome"/>
</dbReference>
<evidence type="ECO:0000313" key="2">
    <source>
        <dbReference type="EMBL" id="ATA21172.1"/>
    </source>
</evidence>
<evidence type="ECO:0008006" key="4">
    <source>
        <dbReference type="Google" id="ProtNLM"/>
    </source>
</evidence>
<dbReference type="RefSeq" id="WP_095847757.1">
    <property type="nucleotide sequence ID" value="NZ_CP014136.1"/>
</dbReference>
<sequence>MIRRTILLIACIISSSCMASLKEWSVYIQLIERADNKTLHALPGKIDNIGDTLDAEHTEELTTALSMALIKDPVSVINATKSLDMSTDPLKQRFGTSMICGIPLITHANQIKVEEYFAKAEPVLEKAGTPAAECLSNMRDVIDEIRQETAQPPTK</sequence>
<accession>A0A250B5G8</accession>
<proteinExistence type="predicted"/>